<dbReference type="EMBL" id="JACCJB010000008">
    <property type="protein sequence ID" value="KAF6224992.1"/>
    <property type="molecule type" value="Genomic_DNA"/>
</dbReference>
<dbReference type="GeneID" id="59338579"/>
<dbReference type="RefSeq" id="XP_037153859.1">
    <property type="nucleotide sequence ID" value="XM_037301042.1"/>
</dbReference>
<evidence type="ECO:0000256" key="2">
    <source>
        <dbReference type="SAM" id="Phobius"/>
    </source>
</evidence>
<comment type="caution">
    <text evidence="3">The sequence shown here is derived from an EMBL/GenBank/DDBJ whole genome shotgun (WGS) entry which is preliminary data.</text>
</comment>
<protein>
    <recommendedName>
        <fullName evidence="5">Peroxin 26</fullName>
    </recommendedName>
</protein>
<feature type="compositionally biased region" description="Basic and acidic residues" evidence="1">
    <location>
        <begin position="303"/>
        <end position="314"/>
    </location>
</feature>
<evidence type="ECO:0000313" key="3">
    <source>
        <dbReference type="EMBL" id="KAF6224992.1"/>
    </source>
</evidence>
<evidence type="ECO:0008006" key="5">
    <source>
        <dbReference type="Google" id="ProtNLM"/>
    </source>
</evidence>
<keyword evidence="2" id="KW-1133">Transmembrane helix</keyword>
<dbReference type="Proteomes" id="UP000593566">
    <property type="component" value="Unassembled WGS sequence"/>
</dbReference>
<feature type="region of interest" description="Disordered" evidence="1">
    <location>
        <begin position="273"/>
        <end position="379"/>
    </location>
</feature>
<name>A0A8H6FE01_9LECA</name>
<organism evidence="3 4">
    <name type="scientific">Letharia lupina</name>
    <dbReference type="NCBI Taxonomy" id="560253"/>
    <lineage>
        <taxon>Eukaryota</taxon>
        <taxon>Fungi</taxon>
        <taxon>Dikarya</taxon>
        <taxon>Ascomycota</taxon>
        <taxon>Pezizomycotina</taxon>
        <taxon>Lecanoromycetes</taxon>
        <taxon>OSLEUM clade</taxon>
        <taxon>Lecanoromycetidae</taxon>
        <taxon>Lecanorales</taxon>
        <taxon>Lecanorineae</taxon>
        <taxon>Parmeliaceae</taxon>
        <taxon>Letharia</taxon>
    </lineage>
</organism>
<keyword evidence="4" id="KW-1185">Reference proteome</keyword>
<evidence type="ECO:0000313" key="4">
    <source>
        <dbReference type="Proteomes" id="UP000593566"/>
    </source>
</evidence>
<accession>A0A8H6FE01</accession>
<proteinExistence type="predicted"/>
<dbReference type="AlphaFoldDB" id="A0A8H6FE01"/>
<feature type="transmembrane region" description="Helical" evidence="2">
    <location>
        <begin position="408"/>
        <end position="425"/>
    </location>
</feature>
<gene>
    <name evidence="3" type="ORF">HO133_010187</name>
</gene>
<keyword evidence="2" id="KW-0472">Membrane</keyword>
<evidence type="ECO:0000256" key="1">
    <source>
        <dbReference type="SAM" id="MobiDB-lite"/>
    </source>
</evidence>
<reference evidence="3 4" key="1">
    <citation type="journal article" date="2020" name="Genomics">
        <title>Complete, high-quality genomes from long-read metagenomic sequencing of two wolf lichen thalli reveals enigmatic genome architecture.</title>
        <authorList>
            <person name="McKenzie S.K."/>
            <person name="Walston R.F."/>
            <person name="Allen J.L."/>
        </authorList>
    </citation>
    <scope>NUCLEOTIDE SEQUENCE [LARGE SCALE GENOMIC DNA]</scope>
    <source>
        <strain evidence="3">WasteWater1</strain>
    </source>
</reference>
<keyword evidence="2" id="KW-0812">Transmembrane</keyword>
<sequence length="457" mass="50377">MNGSSTALVDPTGEALSTSRLLGSSVGSISSPRKAKSEISKVYKQAEALFVTRRFAEALSSIEPLITVPHPQDGAPNDEATANVAPIARASPRLRIKVWSFYLSLLNAVAELGPDNGKTEFGGREWRNLVAKAQEGTIWDEVVDIGYGGMEGNVDADVVYNLASLLLAQSTTQAGNQRHLESYLSASSHPSLDLTDQFKALNHSYAPHDGHISQSGGTDTPRDLIARVRIIELFTLHVLPRTGEWNYARDFINLSEVLDEEVREQLLQTLRTLEDEDSKGQDHFEDALPQQDELTEQEPLPVEETRPDSMETLRQEPSVTRHRSDGEQDYGIDKPRAPLDAPRFQPVPSKANSKPAKAVQPTTSRSPPIKSTGKPTRNSSIYKRSAAVLSALQQLIKNMTEQMSQNPMSLLRFVLFLIGLIVAFSRRDVKNRLGRLTGAGWDKVKRTVGMGVKVSYL</sequence>
<feature type="compositionally biased region" description="Basic and acidic residues" evidence="1">
    <location>
        <begin position="322"/>
        <end position="337"/>
    </location>
</feature>